<comment type="caution">
    <text evidence="3">The sequence shown here is derived from an EMBL/GenBank/DDBJ whole genome shotgun (WGS) entry which is preliminary data.</text>
</comment>
<dbReference type="SUPFAM" id="SSF52317">
    <property type="entry name" value="Class I glutamine amidotransferase-like"/>
    <property type="match status" value="1"/>
</dbReference>
<dbReference type="Pfam" id="PF01965">
    <property type="entry name" value="DJ-1_PfpI"/>
    <property type="match status" value="1"/>
</dbReference>
<dbReference type="PANTHER" id="PTHR43130">
    <property type="entry name" value="ARAC-FAMILY TRANSCRIPTIONAL REGULATOR"/>
    <property type="match status" value="1"/>
</dbReference>
<gene>
    <name evidence="3" type="ORF">D3273_17080</name>
</gene>
<dbReference type="OrthoDB" id="186587at2"/>
<dbReference type="InterPro" id="IPR052158">
    <property type="entry name" value="INH-QAR"/>
</dbReference>
<organism evidence="3 4">
    <name type="scientific">Lichenibacterium minor</name>
    <dbReference type="NCBI Taxonomy" id="2316528"/>
    <lineage>
        <taxon>Bacteria</taxon>
        <taxon>Pseudomonadati</taxon>
        <taxon>Pseudomonadota</taxon>
        <taxon>Alphaproteobacteria</taxon>
        <taxon>Hyphomicrobiales</taxon>
        <taxon>Lichenihabitantaceae</taxon>
        <taxon>Lichenibacterium</taxon>
    </lineage>
</organism>
<evidence type="ECO:0000313" key="3">
    <source>
        <dbReference type="EMBL" id="RYC30727.1"/>
    </source>
</evidence>
<dbReference type="EMBL" id="QYBB01000021">
    <property type="protein sequence ID" value="RYC30727.1"/>
    <property type="molecule type" value="Genomic_DNA"/>
</dbReference>
<feature type="signal peptide" evidence="1">
    <location>
        <begin position="1"/>
        <end position="27"/>
    </location>
</feature>
<dbReference type="Proteomes" id="UP000290759">
    <property type="component" value="Unassembled WGS sequence"/>
</dbReference>
<dbReference type="Gene3D" id="3.40.50.880">
    <property type="match status" value="1"/>
</dbReference>
<evidence type="ECO:0000259" key="2">
    <source>
        <dbReference type="Pfam" id="PF01965"/>
    </source>
</evidence>
<dbReference type="GO" id="GO:0006355">
    <property type="term" value="P:regulation of DNA-templated transcription"/>
    <property type="evidence" value="ECO:0007669"/>
    <property type="project" value="TreeGrafter"/>
</dbReference>
<dbReference type="CDD" id="cd03139">
    <property type="entry name" value="GATase1_PfpI_2"/>
    <property type="match status" value="1"/>
</dbReference>
<dbReference type="PANTHER" id="PTHR43130:SF2">
    <property type="entry name" value="DJ-1_PFPI DOMAIN-CONTAINING PROTEIN"/>
    <property type="match status" value="1"/>
</dbReference>
<sequence>MTAVDRGPIDRRSAALLALMAPFAAVAAASAQAPLAPPFPAPPVAVARPPGGGPRDIAMLVYPGLTALDLVGPQYMFAALDGMRVHLVGRTLTPVTSDTGLVLTPTLDFASCPADLAVLFAPGGTDGTLAAMRDRDTLAFLADRGARAGRVASVCTGSLLLGAAGLLRGYRATSHWAARPVLAGFGAVPTDARVVRDRDRVTGAGVTAGLDLGLAMVAELRGDAYAELVQLGCEYDPRPPFAAGSPHTAPPAVTAEMTRLLSGFVAAAGRLAAERPPGVAPT</sequence>
<dbReference type="InterPro" id="IPR002818">
    <property type="entry name" value="DJ-1/PfpI"/>
</dbReference>
<reference evidence="3 4" key="1">
    <citation type="submission" date="2018-12" db="EMBL/GenBank/DDBJ databases">
        <authorList>
            <person name="Grouzdev D.S."/>
            <person name="Krutkina M.S."/>
        </authorList>
    </citation>
    <scope>NUCLEOTIDE SEQUENCE [LARGE SCALE GENOMIC DNA]</scope>
    <source>
        <strain evidence="3 4">RmlP026</strain>
    </source>
</reference>
<evidence type="ECO:0000256" key="1">
    <source>
        <dbReference type="SAM" id="SignalP"/>
    </source>
</evidence>
<dbReference type="InterPro" id="IPR029062">
    <property type="entry name" value="Class_I_gatase-like"/>
</dbReference>
<dbReference type="AlphaFoldDB" id="A0A4Q2U6T6"/>
<keyword evidence="1" id="KW-0732">Signal</keyword>
<feature type="chain" id="PRO_5020614078" evidence="1">
    <location>
        <begin position="28"/>
        <end position="282"/>
    </location>
</feature>
<keyword evidence="4" id="KW-1185">Reference proteome</keyword>
<dbReference type="RefSeq" id="WP_129228103.1">
    <property type="nucleotide sequence ID" value="NZ_QYBB01000021.1"/>
</dbReference>
<feature type="domain" description="DJ-1/PfpI" evidence="2">
    <location>
        <begin position="57"/>
        <end position="218"/>
    </location>
</feature>
<protein>
    <submittedName>
        <fullName evidence="3">DJ-1/PfpI family protein</fullName>
    </submittedName>
</protein>
<name>A0A4Q2U6T6_9HYPH</name>
<evidence type="ECO:0000313" key="4">
    <source>
        <dbReference type="Proteomes" id="UP000290759"/>
    </source>
</evidence>
<reference evidence="3 4" key="2">
    <citation type="submission" date="2019-02" db="EMBL/GenBank/DDBJ databases">
        <title>'Lichenibacterium ramalinii' gen. nov. sp. nov., 'Lichenibacterium minor' gen. nov. sp. nov.</title>
        <authorList>
            <person name="Pankratov T."/>
        </authorList>
    </citation>
    <scope>NUCLEOTIDE SEQUENCE [LARGE SCALE GENOMIC DNA]</scope>
    <source>
        <strain evidence="3 4">RmlP026</strain>
    </source>
</reference>
<proteinExistence type="predicted"/>
<accession>A0A4Q2U6T6</accession>